<dbReference type="SUPFAM" id="SSF82714">
    <property type="entry name" value="Multidrug efflux transporter AcrB TolC docking domain, DN and DC subdomains"/>
    <property type="match status" value="1"/>
</dbReference>
<evidence type="ECO:0000313" key="3">
    <source>
        <dbReference type="Proteomes" id="UP000016630"/>
    </source>
</evidence>
<dbReference type="InterPro" id="IPR027463">
    <property type="entry name" value="AcrB_DN_DC_subdom"/>
</dbReference>
<feature type="transmembrane region" description="Helical" evidence="1">
    <location>
        <begin position="913"/>
        <end position="935"/>
    </location>
</feature>
<dbReference type="RefSeq" id="WP_021665975.1">
    <property type="nucleotide sequence ID" value="NZ_KI259218.1"/>
</dbReference>
<dbReference type="SUPFAM" id="SSF82693">
    <property type="entry name" value="Multidrug efflux transporter AcrB pore domain, PN1, PN2, PC1 and PC2 subdomains"/>
    <property type="match status" value="2"/>
</dbReference>
<comment type="caution">
    <text evidence="2">The sequence shown here is derived from an EMBL/GenBank/DDBJ whole genome shotgun (WGS) entry which is preliminary data.</text>
</comment>
<keyword evidence="1" id="KW-0472">Membrane</keyword>
<feature type="transmembrane region" description="Helical" evidence="1">
    <location>
        <begin position="887"/>
        <end position="906"/>
    </location>
</feature>
<feature type="transmembrane region" description="Helical" evidence="1">
    <location>
        <begin position="339"/>
        <end position="356"/>
    </location>
</feature>
<feature type="transmembrane region" description="Helical" evidence="1">
    <location>
        <begin position="1012"/>
        <end position="1040"/>
    </location>
</feature>
<dbReference type="PANTHER" id="PTHR32063:SF0">
    <property type="entry name" value="SWARMING MOTILITY PROTEIN SWRC"/>
    <property type="match status" value="1"/>
</dbReference>
<reference evidence="2 3" key="1">
    <citation type="submission" date="2013-06" db="EMBL/GenBank/DDBJ databases">
        <authorList>
            <person name="Weinstock G."/>
            <person name="Sodergren E."/>
            <person name="Lobos E.A."/>
            <person name="Fulton L."/>
            <person name="Fulton R."/>
            <person name="Courtney L."/>
            <person name="Fronick C."/>
            <person name="O'Laughlin M."/>
            <person name="Godfrey J."/>
            <person name="Wilson R.M."/>
            <person name="Miner T."/>
            <person name="Farmer C."/>
            <person name="Delehaunty K."/>
            <person name="Cordes M."/>
            <person name="Minx P."/>
            <person name="Tomlinson C."/>
            <person name="Chen J."/>
            <person name="Wollam A."/>
            <person name="Pepin K.H."/>
            <person name="Bhonagiri V."/>
            <person name="Zhang X."/>
            <person name="Warren W."/>
            <person name="Mitreva M."/>
            <person name="Mardis E.R."/>
            <person name="Wilson R.K."/>
        </authorList>
    </citation>
    <scope>NUCLEOTIDE SEQUENCE [LARGE SCALE GENOMIC DNA]</scope>
    <source>
        <strain evidence="2 3">F0570</strain>
    </source>
</reference>
<protein>
    <recommendedName>
        <fullName evidence="4">RND transporter, HAE1/HME family, permease protein</fullName>
    </recommendedName>
</protein>
<sequence>MKESARKTSSFTVIVVFVCLTLTGLALGNLLPVKLHPDHSMPELTISFSMPKASASLVESELSSPLEKVLSGIAGLTSISSHSSDGMGVIRLSFDKYVDIEKARFEASTRIRSIRSELPRTAGYPTIRTGRTSDQDAKTVLSYSIGAPHTSSDIETEVERHILPLLREVDDIGDIILTGGRKQEYLLAYDPEQIRILGISPDDIATAIGSHFRNDFIGLAGIPDSVGGENHIRIRLSEEANNVFDLSRIFIPAKDKSLIPISRLLTIRQKEIPRREYYRVNGLNSIYLRVLSSSSANQIALSKQIGRIMDDVGRELPEGYRITKLFDSAESISLELNNILVRSGITILLLLLFTLITTRNVRYMATVTISLVANVAIAFAFYYLFGLEIQLYTLAAITISLSFIIDNSIVMIEHLLRRGDRSAITAILAATLTTVSAMIIVFFLPEAQQKNLGDFARVIIINLCVSIIVALFLVPSLFERLSFSSRRTGRSPHKMVVTIRLLSFYSTLSSFLYRRRRWVFIGFAFLFGFPLFLLPKEIEGDTDLARLYNNTIGSTAYRKIRPYTDVALGGTLRPFLMQISSGSEKKWEKPVIHVNVQMPVGSTADATNEYVTKLERFLAQAKGISYFETSVTGERAASIGIQFKDSHARGNYPYDLHQGLIGRILSIGGGYCRTYGLENVSFSNIREKEYGSNAIKLTGYNYDALLAQARLEAIRLSVKAAIRNVSIASNRYSLSEEQELHLSPYEGSHALLGISPHDLVAAVNEQSRTEQSLPEIIIDGQPVQLAMAARTHHAGSKWMLENSPLYVGGKTIKLKDYGEMQVVLQPQAIVRENKNYLLYVLYNHMGTIRQSQAFIEKEIQRLNAELPIGYKAMEPEYKEWENERGKLVWALIGIIVLIFFITSILFDSLYYTWVVLSIIPISFIGIFIVFSVFRLPFEEGGFAAMILLCGITVNASIYLINDYLHRRRKHPSISPLDAYRRAVRNKTFAILLTVISTVLGFVPFVVDKGASLFWHSLSMGVIFGLLFSTLMLFLILPCFLGRDRKNFKLSSTKDC</sequence>
<dbReference type="GO" id="GO:0042910">
    <property type="term" value="F:xenobiotic transmembrane transporter activity"/>
    <property type="evidence" value="ECO:0007669"/>
    <property type="project" value="TreeGrafter"/>
</dbReference>
<proteinExistence type="predicted"/>
<evidence type="ECO:0000313" key="2">
    <source>
        <dbReference type="EMBL" id="ERJ64090.1"/>
    </source>
</evidence>
<evidence type="ECO:0000256" key="1">
    <source>
        <dbReference type="SAM" id="Phobius"/>
    </source>
</evidence>
<dbReference type="HOGENOM" id="CLU_002755_0_2_10"/>
<dbReference type="Gene3D" id="3.30.70.1440">
    <property type="entry name" value="Multidrug efflux transporter AcrB pore domain"/>
    <property type="match status" value="1"/>
</dbReference>
<dbReference type="EMBL" id="AWUW01000140">
    <property type="protein sequence ID" value="ERJ64090.1"/>
    <property type="molecule type" value="Genomic_DNA"/>
</dbReference>
<dbReference type="Gene3D" id="3.30.2090.10">
    <property type="entry name" value="Multidrug efflux transporter AcrB TolC docking domain, DN and DC subdomains"/>
    <property type="match status" value="2"/>
</dbReference>
<feature type="transmembrane region" description="Helical" evidence="1">
    <location>
        <begin position="518"/>
        <end position="535"/>
    </location>
</feature>
<dbReference type="PATRIC" id="fig|1227271.3.peg.1802"/>
<evidence type="ECO:0008006" key="4">
    <source>
        <dbReference type="Google" id="ProtNLM"/>
    </source>
</evidence>
<keyword evidence="1" id="KW-0812">Transmembrane</keyword>
<dbReference type="Gene3D" id="3.30.70.1430">
    <property type="entry name" value="Multidrug efflux transporter AcrB pore domain"/>
    <property type="match status" value="2"/>
</dbReference>
<gene>
    <name evidence="2" type="ORF">HMPREF1555_02053</name>
</gene>
<feature type="transmembrane region" description="Helical" evidence="1">
    <location>
        <begin position="941"/>
        <end position="960"/>
    </location>
</feature>
<dbReference type="InterPro" id="IPR001036">
    <property type="entry name" value="Acrflvin-R"/>
</dbReference>
<feature type="transmembrane region" description="Helical" evidence="1">
    <location>
        <begin position="456"/>
        <end position="478"/>
    </location>
</feature>
<organism evidence="2 3">
    <name type="scientific">Porphyromonas gingivalis F0570</name>
    <dbReference type="NCBI Taxonomy" id="1227271"/>
    <lineage>
        <taxon>Bacteria</taxon>
        <taxon>Pseudomonadati</taxon>
        <taxon>Bacteroidota</taxon>
        <taxon>Bacteroidia</taxon>
        <taxon>Bacteroidales</taxon>
        <taxon>Porphyromonadaceae</taxon>
        <taxon>Porphyromonas</taxon>
    </lineage>
</organism>
<dbReference type="Pfam" id="PF00873">
    <property type="entry name" value="ACR_tran"/>
    <property type="match status" value="2"/>
</dbReference>
<name>A0A0E2LNQ8_PORGN</name>
<dbReference type="AlphaFoldDB" id="A0A0E2LNQ8"/>
<feature type="transmembrane region" description="Helical" evidence="1">
    <location>
        <begin position="424"/>
        <end position="444"/>
    </location>
</feature>
<keyword evidence="1" id="KW-1133">Transmembrane helix</keyword>
<dbReference type="Gene3D" id="3.30.70.1320">
    <property type="entry name" value="Multidrug efflux transporter AcrB pore domain like"/>
    <property type="match status" value="1"/>
</dbReference>
<feature type="transmembrane region" description="Helical" evidence="1">
    <location>
        <begin position="988"/>
        <end position="1006"/>
    </location>
</feature>
<feature type="transmembrane region" description="Helical" evidence="1">
    <location>
        <begin position="363"/>
        <end position="385"/>
    </location>
</feature>
<dbReference type="Gene3D" id="1.20.1640.10">
    <property type="entry name" value="Multidrug efflux transporter AcrB transmembrane domain"/>
    <property type="match status" value="3"/>
</dbReference>
<dbReference type="PANTHER" id="PTHR32063">
    <property type="match status" value="1"/>
</dbReference>
<dbReference type="Proteomes" id="UP000016630">
    <property type="component" value="Unassembled WGS sequence"/>
</dbReference>
<accession>A0A0E2LNQ8</accession>
<dbReference type="GO" id="GO:0005886">
    <property type="term" value="C:plasma membrane"/>
    <property type="evidence" value="ECO:0007669"/>
    <property type="project" value="TreeGrafter"/>
</dbReference>
<dbReference type="PRINTS" id="PR00702">
    <property type="entry name" value="ACRIFLAVINRP"/>
</dbReference>
<dbReference type="SUPFAM" id="SSF82866">
    <property type="entry name" value="Multidrug efflux transporter AcrB transmembrane domain"/>
    <property type="match status" value="2"/>
</dbReference>
<feature type="transmembrane region" description="Helical" evidence="1">
    <location>
        <begin position="391"/>
        <end position="412"/>
    </location>
</feature>